<dbReference type="Proteomes" id="UP000799771">
    <property type="component" value="Unassembled WGS sequence"/>
</dbReference>
<keyword evidence="1" id="KW-0472">Membrane</keyword>
<sequence length="88" mass="9960">MPPASCTPRSDMVIVQRPRQLKPTILLPYCVTLSNIVDLFQFLPTSSPASLIAVRLRFRGLRPVLSFDICFCFWPATSTLVLLFFSQI</sequence>
<organism evidence="2 3">
    <name type="scientific">Dothidotthia symphoricarpi CBS 119687</name>
    <dbReference type="NCBI Taxonomy" id="1392245"/>
    <lineage>
        <taxon>Eukaryota</taxon>
        <taxon>Fungi</taxon>
        <taxon>Dikarya</taxon>
        <taxon>Ascomycota</taxon>
        <taxon>Pezizomycotina</taxon>
        <taxon>Dothideomycetes</taxon>
        <taxon>Pleosporomycetidae</taxon>
        <taxon>Pleosporales</taxon>
        <taxon>Dothidotthiaceae</taxon>
        <taxon>Dothidotthia</taxon>
    </lineage>
</organism>
<evidence type="ECO:0000313" key="2">
    <source>
        <dbReference type="EMBL" id="KAF2127665.1"/>
    </source>
</evidence>
<dbReference type="RefSeq" id="XP_033522054.1">
    <property type="nucleotide sequence ID" value="XM_033673261.1"/>
</dbReference>
<dbReference type="AlphaFoldDB" id="A0A6A6A903"/>
<feature type="transmembrane region" description="Helical" evidence="1">
    <location>
        <begin position="64"/>
        <end position="85"/>
    </location>
</feature>
<name>A0A6A6A903_9PLEO</name>
<accession>A0A6A6A903</accession>
<reference evidence="2" key="1">
    <citation type="journal article" date="2020" name="Stud. Mycol.">
        <title>101 Dothideomycetes genomes: a test case for predicting lifestyles and emergence of pathogens.</title>
        <authorList>
            <person name="Haridas S."/>
            <person name="Albert R."/>
            <person name="Binder M."/>
            <person name="Bloem J."/>
            <person name="Labutti K."/>
            <person name="Salamov A."/>
            <person name="Andreopoulos B."/>
            <person name="Baker S."/>
            <person name="Barry K."/>
            <person name="Bills G."/>
            <person name="Bluhm B."/>
            <person name="Cannon C."/>
            <person name="Castanera R."/>
            <person name="Culley D."/>
            <person name="Daum C."/>
            <person name="Ezra D."/>
            <person name="Gonzalez J."/>
            <person name="Henrissat B."/>
            <person name="Kuo A."/>
            <person name="Liang C."/>
            <person name="Lipzen A."/>
            <person name="Lutzoni F."/>
            <person name="Magnuson J."/>
            <person name="Mondo S."/>
            <person name="Nolan M."/>
            <person name="Ohm R."/>
            <person name="Pangilinan J."/>
            <person name="Park H.-J."/>
            <person name="Ramirez L."/>
            <person name="Alfaro M."/>
            <person name="Sun H."/>
            <person name="Tritt A."/>
            <person name="Yoshinaga Y."/>
            <person name="Zwiers L.-H."/>
            <person name="Turgeon B."/>
            <person name="Goodwin S."/>
            <person name="Spatafora J."/>
            <person name="Crous P."/>
            <person name="Grigoriev I."/>
        </authorList>
    </citation>
    <scope>NUCLEOTIDE SEQUENCE</scope>
    <source>
        <strain evidence="2">CBS 119687</strain>
    </source>
</reference>
<keyword evidence="1" id="KW-0812">Transmembrane</keyword>
<evidence type="ECO:0000256" key="1">
    <source>
        <dbReference type="SAM" id="Phobius"/>
    </source>
</evidence>
<dbReference type="GeneID" id="54413693"/>
<proteinExistence type="predicted"/>
<keyword evidence="1" id="KW-1133">Transmembrane helix</keyword>
<protein>
    <submittedName>
        <fullName evidence="2">Uncharacterized protein</fullName>
    </submittedName>
</protein>
<keyword evidence="3" id="KW-1185">Reference proteome</keyword>
<dbReference type="EMBL" id="ML977510">
    <property type="protein sequence ID" value="KAF2127665.1"/>
    <property type="molecule type" value="Genomic_DNA"/>
</dbReference>
<gene>
    <name evidence="2" type="ORF">P153DRAFT_53200</name>
</gene>
<evidence type="ECO:0000313" key="3">
    <source>
        <dbReference type="Proteomes" id="UP000799771"/>
    </source>
</evidence>